<evidence type="ECO:0000313" key="3">
    <source>
        <dbReference type="Proteomes" id="UP001138500"/>
    </source>
</evidence>
<keyword evidence="3" id="KW-1185">Reference proteome</keyword>
<evidence type="ECO:0000256" key="1">
    <source>
        <dbReference type="SAM" id="MobiDB-lite"/>
    </source>
</evidence>
<organism evidence="2 3">
    <name type="scientific">Teratosphaeria destructans</name>
    <dbReference type="NCBI Taxonomy" id="418781"/>
    <lineage>
        <taxon>Eukaryota</taxon>
        <taxon>Fungi</taxon>
        <taxon>Dikarya</taxon>
        <taxon>Ascomycota</taxon>
        <taxon>Pezizomycotina</taxon>
        <taxon>Dothideomycetes</taxon>
        <taxon>Dothideomycetidae</taxon>
        <taxon>Mycosphaerellales</taxon>
        <taxon>Teratosphaeriaceae</taxon>
        <taxon>Teratosphaeria</taxon>
    </lineage>
</organism>
<gene>
    <name evidence="2" type="ORF">Tdes44962_MAKER06399</name>
</gene>
<dbReference type="OrthoDB" id="10503663at2759"/>
<sequence>MKRKDSGYGSSSSAEQACDFAAPKTRDFALQERDANPTMHMNRSTRMAATAGVTIKAPTGGFEKDNGSVWRRMRITAFARLGGKA</sequence>
<protein>
    <submittedName>
        <fullName evidence="2">Uncharacterized protein</fullName>
    </submittedName>
</protein>
<dbReference type="EMBL" id="RIBY02002633">
    <property type="protein sequence ID" value="KAH9807363.1"/>
    <property type="molecule type" value="Genomic_DNA"/>
</dbReference>
<proteinExistence type="predicted"/>
<dbReference type="Proteomes" id="UP001138500">
    <property type="component" value="Unassembled WGS sequence"/>
</dbReference>
<reference evidence="2 3" key="2">
    <citation type="journal article" date="2021" name="Curr. Genet.">
        <title>Genetic response to nitrogen starvation in the aggressive Eucalyptus foliar pathogen Teratosphaeria destructans.</title>
        <authorList>
            <person name="Havenga M."/>
            <person name="Wingfield B.D."/>
            <person name="Wingfield M.J."/>
            <person name="Dreyer L.L."/>
            <person name="Roets F."/>
            <person name="Aylward J."/>
        </authorList>
    </citation>
    <scope>NUCLEOTIDE SEQUENCE [LARGE SCALE GENOMIC DNA]</scope>
    <source>
        <strain evidence="2">CMW44962</strain>
    </source>
</reference>
<evidence type="ECO:0000313" key="2">
    <source>
        <dbReference type="EMBL" id="KAH9807363.1"/>
    </source>
</evidence>
<reference evidence="2 3" key="1">
    <citation type="journal article" date="2018" name="IMA Fungus">
        <title>IMA Genome-F 10: Nine draft genome sequences of Claviceps purpurea s.lat., including C. arundinis, C. humidiphila, and C. cf. spartinae, pseudomolecules for the pitch canker pathogen Fusarium circinatum, draft genome of Davidsoniella eucalypti, Grosmannia galeiformis, Quambalaria eucalypti, and Teratosphaeria destructans.</title>
        <authorList>
            <person name="Wingfield B.D."/>
            <person name="Liu M."/>
            <person name="Nguyen H.D."/>
            <person name="Lane F.A."/>
            <person name="Morgan S.W."/>
            <person name="De Vos L."/>
            <person name="Wilken P.M."/>
            <person name="Duong T.A."/>
            <person name="Aylward J."/>
            <person name="Coetzee M.P."/>
            <person name="Dadej K."/>
            <person name="De Beer Z.W."/>
            <person name="Findlay W."/>
            <person name="Havenga M."/>
            <person name="Kolarik M."/>
            <person name="Menzies J.G."/>
            <person name="Naidoo K."/>
            <person name="Pochopski O."/>
            <person name="Shoukouhi P."/>
            <person name="Santana Q.C."/>
            <person name="Seifert K.A."/>
            <person name="Soal N."/>
            <person name="Steenkamp E.T."/>
            <person name="Tatham C.T."/>
            <person name="van der Nest M.A."/>
            <person name="Wingfield M.J."/>
        </authorList>
    </citation>
    <scope>NUCLEOTIDE SEQUENCE [LARGE SCALE GENOMIC DNA]</scope>
    <source>
        <strain evidence="2">CMW44962</strain>
    </source>
</reference>
<accession>A0A9W7VXZ6</accession>
<name>A0A9W7VXZ6_9PEZI</name>
<feature type="region of interest" description="Disordered" evidence="1">
    <location>
        <begin position="1"/>
        <end position="20"/>
    </location>
</feature>
<comment type="caution">
    <text evidence="2">The sequence shown here is derived from an EMBL/GenBank/DDBJ whole genome shotgun (WGS) entry which is preliminary data.</text>
</comment>
<dbReference type="AlphaFoldDB" id="A0A9W7VXZ6"/>